<reference evidence="2 3" key="1">
    <citation type="submission" date="2019-07" db="EMBL/GenBank/DDBJ databases">
        <title>Whole genome shotgun sequence of Thiobacillus plumbophilus NBRC 107929.</title>
        <authorList>
            <person name="Hosoyama A."/>
            <person name="Uohara A."/>
            <person name="Ohji S."/>
            <person name="Ichikawa N."/>
        </authorList>
    </citation>
    <scope>NUCLEOTIDE SEQUENCE [LARGE SCALE GENOMIC DNA]</scope>
    <source>
        <strain evidence="2 3">NBRC 107929</strain>
    </source>
</reference>
<accession>A0A512L4B4</accession>
<gene>
    <name evidence="2" type="ORF">TPL01_04470</name>
</gene>
<name>A0A512L4B4_9PROT</name>
<protein>
    <recommendedName>
        <fullName evidence="1">Flagellar hook-length control protein-like C-terminal domain-containing protein</fullName>
    </recommendedName>
</protein>
<dbReference type="InterPro" id="IPR038610">
    <property type="entry name" value="FliK-like_C_sf"/>
</dbReference>
<evidence type="ECO:0000259" key="1">
    <source>
        <dbReference type="Pfam" id="PF02120"/>
    </source>
</evidence>
<dbReference type="Proteomes" id="UP000321337">
    <property type="component" value="Unassembled WGS sequence"/>
</dbReference>
<dbReference type="OrthoDB" id="5296742at2"/>
<organism evidence="2 3">
    <name type="scientific">Sulfuriferula plumbiphila</name>
    <dbReference type="NCBI Taxonomy" id="171865"/>
    <lineage>
        <taxon>Bacteria</taxon>
        <taxon>Pseudomonadati</taxon>
        <taxon>Pseudomonadota</taxon>
        <taxon>Betaproteobacteria</taxon>
        <taxon>Nitrosomonadales</taxon>
        <taxon>Sulfuricellaceae</taxon>
        <taxon>Sulfuriferula</taxon>
    </lineage>
</organism>
<dbReference type="Pfam" id="PF02120">
    <property type="entry name" value="Flg_hook"/>
    <property type="match status" value="1"/>
</dbReference>
<dbReference type="AlphaFoldDB" id="A0A512L4B4"/>
<evidence type="ECO:0000313" key="3">
    <source>
        <dbReference type="Proteomes" id="UP000321337"/>
    </source>
</evidence>
<evidence type="ECO:0000313" key="2">
    <source>
        <dbReference type="EMBL" id="GEP29309.1"/>
    </source>
</evidence>
<dbReference type="EMBL" id="BKAD01000004">
    <property type="protein sequence ID" value="GEP29309.1"/>
    <property type="molecule type" value="Genomic_DNA"/>
</dbReference>
<dbReference type="RefSeq" id="WP_147070337.1">
    <property type="nucleotide sequence ID" value="NZ_AP021884.1"/>
</dbReference>
<dbReference type="Gene3D" id="3.30.750.140">
    <property type="match status" value="1"/>
</dbReference>
<comment type="caution">
    <text evidence="2">The sequence shown here is derived from an EMBL/GenBank/DDBJ whole genome shotgun (WGS) entry which is preliminary data.</text>
</comment>
<sequence length="328" mass="35167">MTPVRPEMAAGARLITPIEALMPVLPLADAREEASRQFTPGALGQQFQGKVVSRFDDGSFLVRIADAVVRMLLPAGTRTGDLLPLTLMSREPQLAFLLGAQPGAAMTSLSSTGRLIDNLLHAAQQNGAPDTVAGKAVLVASPAMSTAQIAVALRDTLSFSGLFYEAHVREWANGNRSLPELMREPQAQAGHALQADPATALPRPDANNTALTQLISQQLNTLEQQRVLWRGEAWPGQAMEWEVGEDTPEGSSRDMQPSWHSEVRFELPTLGTVAATIRLTGEHLHIQIHADTEASASSLRAHGAQLSDALDAAGIPLDSLIVKQHERA</sequence>
<keyword evidence="3" id="KW-1185">Reference proteome</keyword>
<feature type="domain" description="Flagellar hook-length control protein-like C-terminal" evidence="1">
    <location>
        <begin position="254"/>
        <end position="325"/>
    </location>
</feature>
<proteinExistence type="predicted"/>
<dbReference type="InterPro" id="IPR021136">
    <property type="entry name" value="Flagellar_hook_control-like_C"/>
</dbReference>